<dbReference type="EMBL" id="BNJQ01000022">
    <property type="protein sequence ID" value="GHP08873.1"/>
    <property type="molecule type" value="Genomic_DNA"/>
</dbReference>
<dbReference type="GO" id="GO:0005737">
    <property type="term" value="C:cytoplasm"/>
    <property type="evidence" value="ECO:0007669"/>
    <property type="project" value="TreeGrafter"/>
</dbReference>
<dbReference type="GO" id="GO:0006914">
    <property type="term" value="P:autophagy"/>
    <property type="evidence" value="ECO:0007669"/>
    <property type="project" value="TreeGrafter"/>
</dbReference>
<comment type="caution">
    <text evidence="2">The sequence shown here is derived from an EMBL/GenBank/DDBJ whole genome shotgun (WGS) entry which is preliminary data.</text>
</comment>
<feature type="region of interest" description="Disordered" evidence="1">
    <location>
        <begin position="898"/>
        <end position="935"/>
    </location>
</feature>
<dbReference type="GO" id="GO:0016020">
    <property type="term" value="C:membrane"/>
    <property type="evidence" value="ECO:0007669"/>
    <property type="project" value="TreeGrafter"/>
</dbReference>
<reference evidence="2" key="1">
    <citation type="submission" date="2020-10" db="EMBL/GenBank/DDBJ databases">
        <title>Unveiling of a novel bifunctional photoreceptor, Dualchrome1, isolated from a cosmopolitan green alga.</title>
        <authorList>
            <person name="Suzuki S."/>
            <person name="Kawachi M."/>
        </authorList>
    </citation>
    <scope>NUCLEOTIDE SEQUENCE</scope>
    <source>
        <strain evidence="2">NIES 2893</strain>
    </source>
</reference>
<dbReference type="SUPFAM" id="SSF50998">
    <property type="entry name" value="Quinoprotein alcohol dehydrogenase-like"/>
    <property type="match status" value="1"/>
</dbReference>
<evidence type="ECO:0008006" key="4">
    <source>
        <dbReference type="Google" id="ProtNLM"/>
    </source>
</evidence>
<keyword evidence="3" id="KW-1185">Reference proteome</keyword>
<organism evidence="2 3">
    <name type="scientific">Pycnococcus provasolii</name>
    <dbReference type="NCBI Taxonomy" id="41880"/>
    <lineage>
        <taxon>Eukaryota</taxon>
        <taxon>Viridiplantae</taxon>
        <taxon>Chlorophyta</taxon>
        <taxon>Pseudoscourfieldiophyceae</taxon>
        <taxon>Pseudoscourfieldiales</taxon>
        <taxon>Pycnococcaceae</taxon>
        <taxon>Pycnococcus</taxon>
    </lineage>
</organism>
<name>A0A830HQ59_9CHLO</name>
<feature type="compositionally biased region" description="Gly residues" evidence="1">
    <location>
        <begin position="835"/>
        <end position="851"/>
    </location>
</feature>
<sequence length="1178" mass="120466">MSRETAAAGSGSQRRSYALRALATIPSLASALALDGGTGVLYVGCRDGALIQFDLLRGANEGDNGTGGASASASASGVVSARVSGRAQLGRRPVSCIAQLPAARRVAALCDGVVSIHPARLWGDDVGAGGDDAPSANGAEYETVTLRLPCGLPVHLIRADGDVAMVPYGTEPCYPPRLLVCMKKKLAVVEVKSPAKAHVLCELDIPTSARDAVWLDRQRVLIGTKRSYSVLDVGAVLRGLSTARNAGTGTAVPTLSVSVPCDAPNGLSAYTAAGFVVSRGDSTPVPLLVDVVEMPEGTFVPLCSKVPASVGSDGSPTAANVAASGGGGVDAMPEAHALFVCTKAGVAYDAVRLRPSSVGALAFPTPPQRMACAGRGAPYVLSVGGDGVVHVLDLNTGARVQSMVLENYPESRSTPRSLTQRLSIGSMSEAARVSEGLGPLKTEVHLAASGTLGTANAPWIGAVAITCETAVSLLIPVAPAAVVGELLREGRLEEALEAAASEARALANAPASMRGAAVALLDAARAEAGFLYIVRGQYEKGFRSLANASCVRPGEVFPLVPSESRRFGALAKPQRRLGICLPPVPLDKLVATTAAEARRMAASPVGPGSAPSENALLRDARGWLAWFLLECRRHTDLSDEEHEAVDTVASRVLTDLTRQSGGGAAVHRSRLEVLCADPSNRVNLLDAGQALTSCGCHVALAVLHESHGVFNEALRIWWHLHSGKIVEGVASSSGGNAAVSESARVDYALRGCRAVADAACPAAVAQEAVTSWLLAAAPSAAIGALAAPRVGGAISVALATELLEPHGEPMVAAYLSLVTASAAAHDRGVASAVDGSGGGGGDDGGGGAGGAVGASPDTLDVDRFVLACARLAWPSSLALGGRPAHVLAAAAGRLLEEAERQHRQRQEVRSSPSTAESAAVLPSSASTAADEEIKQDDGAGAQLAWARRLLRLLRRSGEYAHAPHPDAERASSTLAERMRKWAAGSSASEQLDDAWRRCVSAACHLEGRFADAARELLHLHGIPAPGAGGVSLSALEAAEDYAASLGDGPGAEPALLALFDELLRRGGHSAAARLAASGLGGCDPVRVLQAAPGLAPLAALPAIAEPLFRAAEAARRRGAIKKSLARAASTRRRGELADARGGRVVLREGTCCALCHKVLNASTVFGLLDGAVVCWSCN</sequence>
<feature type="region of interest" description="Disordered" evidence="1">
    <location>
        <begin position="830"/>
        <end position="851"/>
    </location>
</feature>
<evidence type="ECO:0000313" key="3">
    <source>
        <dbReference type="Proteomes" id="UP000660262"/>
    </source>
</evidence>
<dbReference type="PANTHER" id="PTHR12894">
    <property type="entry name" value="CNH DOMAIN CONTAINING"/>
    <property type="match status" value="1"/>
</dbReference>
<dbReference type="Proteomes" id="UP000660262">
    <property type="component" value="Unassembled WGS sequence"/>
</dbReference>
<dbReference type="GO" id="GO:0034058">
    <property type="term" value="P:endosomal vesicle fusion"/>
    <property type="evidence" value="ECO:0007669"/>
    <property type="project" value="TreeGrafter"/>
</dbReference>
<dbReference type="AlphaFoldDB" id="A0A830HQ59"/>
<evidence type="ECO:0000256" key="1">
    <source>
        <dbReference type="SAM" id="MobiDB-lite"/>
    </source>
</evidence>
<dbReference type="InterPro" id="IPR032914">
    <property type="entry name" value="Vam6/VPS39/TRAP1"/>
</dbReference>
<accession>A0A830HQ59</accession>
<evidence type="ECO:0000313" key="2">
    <source>
        <dbReference type="EMBL" id="GHP08873.1"/>
    </source>
</evidence>
<dbReference type="PANTHER" id="PTHR12894:SF27">
    <property type="entry name" value="TRANSFORMING GROWTH FACTOR-BETA RECEPTOR-ASSOCIATED PROTEIN 1"/>
    <property type="match status" value="1"/>
</dbReference>
<dbReference type="InterPro" id="IPR011047">
    <property type="entry name" value="Quinoprotein_ADH-like_sf"/>
</dbReference>
<proteinExistence type="predicted"/>
<protein>
    <recommendedName>
        <fullName evidence="4">CNH domain-containing protein</fullName>
    </recommendedName>
</protein>
<feature type="compositionally biased region" description="Basic and acidic residues" evidence="1">
    <location>
        <begin position="898"/>
        <end position="908"/>
    </location>
</feature>
<gene>
    <name evidence="2" type="ORF">PPROV_000761000</name>
</gene>